<evidence type="ECO:0000313" key="1">
    <source>
        <dbReference type="EMBL" id="MDT7519443.1"/>
    </source>
</evidence>
<accession>A0ABU3KPE2</accession>
<dbReference type="Gene3D" id="3.40.630.10">
    <property type="entry name" value="Zn peptidases"/>
    <property type="match status" value="1"/>
</dbReference>
<name>A0ABU3KPE2_9BURK</name>
<keyword evidence="2" id="KW-1185">Reference proteome</keyword>
<dbReference type="Pfam" id="PF10994">
    <property type="entry name" value="DUF2817"/>
    <property type="match status" value="1"/>
</dbReference>
<dbReference type="Proteomes" id="UP001321700">
    <property type="component" value="Unassembled WGS sequence"/>
</dbReference>
<sequence length="379" mass="41380">MTADPTTGATKMEVQTSNLFPIDYAQGRRNFTFAAHTKRCTLTSWVLPGYKGTQGEELALDSAFFQADTNKGNESPLVIISSGVHGVEGLCGSGCQHALLQDEDLLGKAQAAGVDLLFLHAINPYGFSYLRRGNEDNVDLNRNCIDFSQPPPTNPDYEALDALLVPAHWPPEAENELALARTEQIMGTPAFRRAVTSGQTSHPKGLFFSGREPSWSNRTVRHILQQHGSGRKRIAWVDIHTGLGPRGHGEKIHAGKPTQEDILLSRKVWGADVVAAWEGQSASAQVKGPVVSCVYEECPEAEIAAIALEFGTVPYHDFMMALRADQWLHRQAAPSAAQTSTIRQTMRGAFYVDGDDWRGMVTAQTRVAVLQACWGIGNL</sequence>
<protein>
    <submittedName>
        <fullName evidence="1">M14 family metallopeptidase</fullName>
    </submittedName>
</protein>
<proteinExistence type="predicted"/>
<gene>
    <name evidence="1" type="ORF">RAE19_12110</name>
</gene>
<evidence type="ECO:0000313" key="2">
    <source>
        <dbReference type="Proteomes" id="UP001321700"/>
    </source>
</evidence>
<dbReference type="CDD" id="cd06233">
    <property type="entry name" value="M14-like"/>
    <property type="match status" value="1"/>
</dbReference>
<dbReference type="InterPro" id="IPR021259">
    <property type="entry name" value="DUF2817"/>
</dbReference>
<comment type="caution">
    <text evidence="1">The sequence shown here is derived from an EMBL/GenBank/DDBJ whole genome shotgun (WGS) entry which is preliminary data.</text>
</comment>
<organism evidence="1 2">
    <name type="scientific">Rhodoferax potami</name>
    <dbReference type="NCBI Taxonomy" id="3068338"/>
    <lineage>
        <taxon>Bacteria</taxon>
        <taxon>Pseudomonadati</taxon>
        <taxon>Pseudomonadota</taxon>
        <taxon>Betaproteobacteria</taxon>
        <taxon>Burkholderiales</taxon>
        <taxon>Comamonadaceae</taxon>
        <taxon>Rhodoferax</taxon>
    </lineage>
</organism>
<reference evidence="1 2" key="1">
    <citation type="submission" date="2023-08" db="EMBL/GenBank/DDBJ databases">
        <title>Rhodoferax potami sp. nov. and Rhodoferax mekongensis sp. nov., isolated from the Mekong River in Thailand.</title>
        <authorList>
            <person name="Kitikhun S."/>
            <person name="Charoenyingcharoen P."/>
            <person name="Siriarchawattana P."/>
            <person name="Likhitrattanapisal S."/>
            <person name="Nilsakha T."/>
            <person name="Chanpet A."/>
            <person name="Rattanawaree P."/>
            <person name="Ingsriswang S."/>
        </authorList>
    </citation>
    <scope>NUCLEOTIDE SEQUENCE [LARGE SCALE GENOMIC DNA]</scope>
    <source>
        <strain evidence="1 2">TBRC 17660</strain>
    </source>
</reference>
<dbReference type="SUPFAM" id="SSF53187">
    <property type="entry name" value="Zn-dependent exopeptidases"/>
    <property type="match status" value="1"/>
</dbReference>
<dbReference type="EMBL" id="JAVBIK010000001">
    <property type="protein sequence ID" value="MDT7519443.1"/>
    <property type="molecule type" value="Genomic_DNA"/>
</dbReference>
<dbReference type="RefSeq" id="WP_313875122.1">
    <property type="nucleotide sequence ID" value="NZ_JAVBIK010000001.1"/>
</dbReference>